<proteinExistence type="predicted"/>
<accession>A0A916UF06</accession>
<name>A0A916UF06_9ACTN</name>
<reference evidence="1" key="1">
    <citation type="journal article" date="2014" name="Int. J. Syst. Evol. Microbiol.">
        <title>Complete genome sequence of Corynebacterium casei LMG S-19264T (=DSM 44701T), isolated from a smear-ripened cheese.</title>
        <authorList>
            <consortium name="US DOE Joint Genome Institute (JGI-PGF)"/>
            <person name="Walter F."/>
            <person name="Albersmeier A."/>
            <person name="Kalinowski J."/>
            <person name="Ruckert C."/>
        </authorList>
    </citation>
    <scope>NUCLEOTIDE SEQUENCE</scope>
    <source>
        <strain evidence="1">CGMCC 1.15478</strain>
    </source>
</reference>
<dbReference type="AlphaFoldDB" id="A0A916UF06"/>
<sequence>MQLPPPAPSAEAISRTMNSLAAHQPLGVLTSVFCSDARAWILAHINGQDPQRVADWDTHMGTVYASDTTHARSLLQGIPNSDASLGHRIPKQFLQELHRDAEKETRYRTRNAVDISCLDRI</sequence>
<evidence type="ECO:0000313" key="2">
    <source>
        <dbReference type="Proteomes" id="UP000641514"/>
    </source>
</evidence>
<keyword evidence="2" id="KW-1185">Reference proteome</keyword>
<reference evidence="1" key="2">
    <citation type="submission" date="2020-09" db="EMBL/GenBank/DDBJ databases">
        <authorList>
            <person name="Sun Q."/>
            <person name="Zhou Y."/>
        </authorList>
    </citation>
    <scope>NUCLEOTIDE SEQUENCE</scope>
    <source>
        <strain evidence="1">CGMCC 1.15478</strain>
    </source>
</reference>
<dbReference type="EMBL" id="BMJH01000002">
    <property type="protein sequence ID" value="GGC69897.1"/>
    <property type="molecule type" value="Genomic_DNA"/>
</dbReference>
<organism evidence="1 2">
    <name type="scientific">Hoyosella rhizosphaerae</name>
    <dbReference type="NCBI Taxonomy" id="1755582"/>
    <lineage>
        <taxon>Bacteria</taxon>
        <taxon>Bacillati</taxon>
        <taxon>Actinomycetota</taxon>
        <taxon>Actinomycetes</taxon>
        <taxon>Mycobacteriales</taxon>
        <taxon>Hoyosellaceae</taxon>
        <taxon>Hoyosella</taxon>
    </lineage>
</organism>
<dbReference type="Proteomes" id="UP000641514">
    <property type="component" value="Unassembled WGS sequence"/>
</dbReference>
<evidence type="ECO:0000313" key="1">
    <source>
        <dbReference type="EMBL" id="GGC69897.1"/>
    </source>
</evidence>
<gene>
    <name evidence="1" type="ORF">GCM10011410_23430</name>
</gene>
<protein>
    <submittedName>
        <fullName evidence="1">Uncharacterized protein</fullName>
    </submittedName>
</protein>
<comment type="caution">
    <text evidence="1">The sequence shown here is derived from an EMBL/GenBank/DDBJ whole genome shotgun (WGS) entry which is preliminary data.</text>
</comment>
<dbReference type="RefSeq" id="WP_188674783.1">
    <property type="nucleotide sequence ID" value="NZ_BMJH01000002.1"/>
</dbReference>